<dbReference type="GO" id="GO:0050308">
    <property type="term" value="F:sugar-phosphatase activity"/>
    <property type="evidence" value="ECO:0007669"/>
    <property type="project" value="TreeGrafter"/>
</dbReference>
<dbReference type="SFLD" id="SFLDS00003">
    <property type="entry name" value="Haloacid_Dehalogenase"/>
    <property type="match status" value="1"/>
</dbReference>
<dbReference type="RefSeq" id="WP_312867757.1">
    <property type="nucleotide sequence ID" value="NZ_WMBA01000010.1"/>
</dbReference>
<dbReference type="InterPro" id="IPR006439">
    <property type="entry name" value="HAD-SF_hydro_IA"/>
</dbReference>
<keyword evidence="1" id="KW-0378">Hydrolase</keyword>
<sequence>MYSTTSATAPRGPVASNAAVFDCDGLLLDSTAAWGSAFDAAAGRVGHTLTAQEYAQLLGSSVRSAAARIVGWAGRPDRVEEVAEALRLALRAAVRTETPRVLPGVVDTLARLRSEVPLAVASNAPEDILADMLAATGLRDAFLEIVSAETVSAPKPAPDVYLAACERLGADPTNSVAFEDSRPGALAAQAAGMSLVVVTSDEWPEGAPLSWPALGRPMLYVTSLGDPVVVPYVLGAGQLTEVAK</sequence>
<gene>
    <name evidence="1" type="ORF">GKO32_09875</name>
</gene>
<evidence type="ECO:0000313" key="2">
    <source>
        <dbReference type="Proteomes" id="UP000440096"/>
    </source>
</evidence>
<dbReference type="InterPro" id="IPR041492">
    <property type="entry name" value="HAD_2"/>
</dbReference>
<dbReference type="SFLD" id="SFLDG01135">
    <property type="entry name" value="C1.5.6:_HAD__Beta-PGM__Phospha"/>
    <property type="match status" value="1"/>
</dbReference>
<dbReference type="InterPro" id="IPR051806">
    <property type="entry name" value="HAD-like_SPP"/>
</dbReference>
<accession>A0A6N7Z2S7</accession>
<dbReference type="SUPFAM" id="SSF56784">
    <property type="entry name" value="HAD-like"/>
    <property type="match status" value="1"/>
</dbReference>
<dbReference type="InterPro" id="IPR036412">
    <property type="entry name" value="HAD-like_sf"/>
</dbReference>
<dbReference type="Gene3D" id="1.10.150.240">
    <property type="entry name" value="Putative phosphatase, domain 2"/>
    <property type="match status" value="1"/>
</dbReference>
<dbReference type="PRINTS" id="PR00413">
    <property type="entry name" value="HADHALOGNASE"/>
</dbReference>
<protein>
    <submittedName>
        <fullName evidence="1">HAD-IA family hydrolase</fullName>
    </submittedName>
</protein>
<proteinExistence type="predicted"/>
<dbReference type="SFLD" id="SFLDG01129">
    <property type="entry name" value="C1.5:_HAD__Beta-PGM__Phosphata"/>
    <property type="match status" value="1"/>
</dbReference>
<dbReference type="InterPro" id="IPR023214">
    <property type="entry name" value="HAD_sf"/>
</dbReference>
<dbReference type="AlphaFoldDB" id="A0A6N7Z2S7"/>
<dbReference type="NCBIfam" id="TIGR01509">
    <property type="entry name" value="HAD-SF-IA-v3"/>
    <property type="match status" value="1"/>
</dbReference>
<dbReference type="Proteomes" id="UP000440096">
    <property type="component" value="Unassembled WGS sequence"/>
</dbReference>
<comment type="caution">
    <text evidence="1">The sequence shown here is derived from an EMBL/GenBank/DDBJ whole genome shotgun (WGS) entry which is preliminary data.</text>
</comment>
<dbReference type="PANTHER" id="PTHR43481">
    <property type="entry name" value="FRUCTOSE-1-PHOSPHATE PHOSPHATASE"/>
    <property type="match status" value="1"/>
</dbReference>
<reference evidence="1 2" key="1">
    <citation type="submission" date="2019-11" db="EMBL/GenBank/DDBJ databases">
        <title>Draft genome of Amycolatopsis RM579.</title>
        <authorList>
            <person name="Duangmal K."/>
            <person name="Mingma R."/>
        </authorList>
    </citation>
    <scope>NUCLEOTIDE SEQUENCE [LARGE SCALE GENOMIC DNA]</scope>
    <source>
        <strain evidence="1 2">RM579</strain>
    </source>
</reference>
<evidence type="ECO:0000313" key="1">
    <source>
        <dbReference type="EMBL" id="MTD54280.1"/>
    </source>
</evidence>
<dbReference type="Pfam" id="PF13419">
    <property type="entry name" value="HAD_2"/>
    <property type="match status" value="1"/>
</dbReference>
<dbReference type="Gene3D" id="3.40.50.1000">
    <property type="entry name" value="HAD superfamily/HAD-like"/>
    <property type="match status" value="1"/>
</dbReference>
<dbReference type="PANTHER" id="PTHR43481:SF4">
    <property type="entry name" value="GLYCEROL-1-PHOSPHATE PHOSPHOHYDROLASE 1-RELATED"/>
    <property type="match status" value="1"/>
</dbReference>
<dbReference type="EMBL" id="WMBA01000010">
    <property type="protein sequence ID" value="MTD54280.1"/>
    <property type="molecule type" value="Genomic_DNA"/>
</dbReference>
<keyword evidence="2" id="KW-1185">Reference proteome</keyword>
<dbReference type="InterPro" id="IPR023198">
    <property type="entry name" value="PGP-like_dom2"/>
</dbReference>
<name>A0A6N7Z2S7_9PSEU</name>
<dbReference type="CDD" id="cd07505">
    <property type="entry name" value="HAD_BPGM-like"/>
    <property type="match status" value="1"/>
</dbReference>
<organism evidence="1 2">
    <name type="scientific">Amycolatopsis pithecellobii</name>
    <dbReference type="NCBI Taxonomy" id="664692"/>
    <lineage>
        <taxon>Bacteria</taxon>
        <taxon>Bacillati</taxon>
        <taxon>Actinomycetota</taxon>
        <taxon>Actinomycetes</taxon>
        <taxon>Pseudonocardiales</taxon>
        <taxon>Pseudonocardiaceae</taxon>
        <taxon>Amycolatopsis</taxon>
    </lineage>
</organism>